<feature type="domain" description="Ancillary SecYEG translocon subunit/Cell division coordinator CpoB TPR" evidence="2">
    <location>
        <begin position="30"/>
        <end position="183"/>
    </location>
</feature>
<reference evidence="3 4" key="1">
    <citation type="submission" date="2021-02" db="EMBL/GenBank/DDBJ databases">
        <title>Paracoccus methylovroum sp.nov., a new methanol and methylamine utilizing methylotrophic denitrifer.</title>
        <authorList>
            <person name="Timsy T."/>
            <person name="Behrendt U."/>
            <person name="Ulrich A."/>
            <person name="Spanner T."/>
            <person name="Foesel B.U."/>
            <person name="Horn M.A."/>
            <person name="Kolb S."/>
        </authorList>
    </citation>
    <scope>NUCLEOTIDE SEQUENCE [LARGE SCALE GENOMIC DNA]</scope>
    <source>
        <strain evidence="3 4">H4-D09</strain>
    </source>
</reference>
<keyword evidence="1" id="KW-1133">Transmembrane helix</keyword>
<dbReference type="RefSeq" id="WP_205293844.1">
    <property type="nucleotide sequence ID" value="NZ_CP070368.1"/>
</dbReference>
<keyword evidence="1" id="KW-0812">Transmembrane</keyword>
<keyword evidence="4" id="KW-1185">Reference proteome</keyword>
<evidence type="ECO:0000313" key="4">
    <source>
        <dbReference type="Proteomes" id="UP000663629"/>
    </source>
</evidence>
<dbReference type="Proteomes" id="UP000663629">
    <property type="component" value="Chromosome 1"/>
</dbReference>
<dbReference type="InterPro" id="IPR018704">
    <property type="entry name" value="SecYEG/CpoB_TPR"/>
</dbReference>
<protein>
    <submittedName>
        <fullName evidence="3">Tetratricopeptide repeat protein</fullName>
    </submittedName>
</protein>
<dbReference type="Pfam" id="PF09976">
    <property type="entry name" value="TPR_21"/>
    <property type="match status" value="1"/>
</dbReference>
<evidence type="ECO:0000259" key="2">
    <source>
        <dbReference type="Pfam" id="PF09976"/>
    </source>
</evidence>
<proteinExistence type="predicted"/>
<sequence length="231" mass="24518">MANQNDSFIDEVTEDLRRDRLFALFRRYGWIALLVILGIVGGAAWREYSSTQAENRAQAWGDAVLAARQGEDPLTALSAIDPAGSVGRKALAEMLAAGAEAQAGLPQKAAERLKSAAAGLQNDPVLRDLALLQAVMVAGPAMDAAERDQLLADLSKPGAPFELLALEQKAVALIGAGRTEDAITLIGQIQQKDGLSEPLRRRLSEMMITLGVEPDRSEGPVPQTMPAPAAN</sequence>
<name>A0ABX7JIW9_9RHOB</name>
<evidence type="ECO:0000256" key="1">
    <source>
        <dbReference type="SAM" id="Phobius"/>
    </source>
</evidence>
<organism evidence="3 4">
    <name type="scientific">Paracoccus methylovorus</name>
    <dbReference type="NCBI Taxonomy" id="2812658"/>
    <lineage>
        <taxon>Bacteria</taxon>
        <taxon>Pseudomonadati</taxon>
        <taxon>Pseudomonadota</taxon>
        <taxon>Alphaproteobacteria</taxon>
        <taxon>Rhodobacterales</taxon>
        <taxon>Paracoccaceae</taxon>
        <taxon>Paracoccus</taxon>
    </lineage>
</organism>
<dbReference type="EMBL" id="CP070368">
    <property type="protein sequence ID" value="QRZ12819.1"/>
    <property type="molecule type" value="Genomic_DNA"/>
</dbReference>
<evidence type="ECO:0000313" key="3">
    <source>
        <dbReference type="EMBL" id="QRZ12819.1"/>
    </source>
</evidence>
<gene>
    <name evidence="3" type="ORF">JWJ88_09445</name>
</gene>
<accession>A0ABX7JIW9</accession>
<feature type="transmembrane region" description="Helical" evidence="1">
    <location>
        <begin position="27"/>
        <end position="45"/>
    </location>
</feature>
<keyword evidence="1" id="KW-0472">Membrane</keyword>